<accession>A0ABN2ESR9</accession>
<evidence type="ECO:0000313" key="4">
    <source>
        <dbReference type="Proteomes" id="UP001500190"/>
    </source>
</evidence>
<dbReference type="SUPFAM" id="SSF53335">
    <property type="entry name" value="S-adenosyl-L-methionine-dependent methyltransferases"/>
    <property type="match status" value="1"/>
</dbReference>
<evidence type="ECO:0000259" key="2">
    <source>
        <dbReference type="Pfam" id="PF08484"/>
    </source>
</evidence>
<dbReference type="Proteomes" id="UP001500190">
    <property type="component" value="Unassembled WGS sequence"/>
</dbReference>
<protein>
    <submittedName>
        <fullName evidence="3">Class I SAM-dependent methyltransferase</fullName>
    </submittedName>
</protein>
<feature type="domain" description="Methyltransferase putative zinc binding" evidence="1">
    <location>
        <begin position="12"/>
        <end position="64"/>
    </location>
</feature>
<organism evidence="3 4">
    <name type="scientific">Kribbella karoonensis</name>
    <dbReference type="NCBI Taxonomy" id="324851"/>
    <lineage>
        <taxon>Bacteria</taxon>
        <taxon>Bacillati</taxon>
        <taxon>Actinomycetota</taxon>
        <taxon>Actinomycetes</taxon>
        <taxon>Propionibacteriales</taxon>
        <taxon>Kribbellaceae</taxon>
        <taxon>Kribbella</taxon>
    </lineage>
</organism>
<dbReference type="GO" id="GO:0032259">
    <property type="term" value="P:methylation"/>
    <property type="evidence" value="ECO:0007669"/>
    <property type="project" value="UniProtKB-KW"/>
</dbReference>
<reference evidence="3 4" key="1">
    <citation type="journal article" date="2019" name="Int. J. Syst. Evol. Microbiol.">
        <title>The Global Catalogue of Microorganisms (GCM) 10K type strain sequencing project: providing services to taxonomists for standard genome sequencing and annotation.</title>
        <authorList>
            <consortium name="The Broad Institute Genomics Platform"/>
            <consortium name="The Broad Institute Genome Sequencing Center for Infectious Disease"/>
            <person name="Wu L."/>
            <person name="Ma J."/>
        </authorList>
    </citation>
    <scope>NUCLEOTIDE SEQUENCE [LARGE SCALE GENOMIC DNA]</scope>
    <source>
        <strain evidence="3 4">JCM 14304</strain>
    </source>
</reference>
<keyword evidence="3" id="KW-0808">Transferase</keyword>
<gene>
    <name evidence="3" type="ORF">GCM10009742_78640</name>
</gene>
<dbReference type="Gene3D" id="3.40.50.720">
    <property type="entry name" value="NAD(P)-binding Rossmann-like Domain"/>
    <property type="match status" value="1"/>
</dbReference>
<comment type="caution">
    <text evidence="3">The sequence shown here is derived from an EMBL/GenBank/DDBJ whole genome shotgun (WGS) entry which is preliminary data.</text>
</comment>
<dbReference type="InterPro" id="IPR038576">
    <property type="entry name" value="Methyltransf_Zn-bd_dom_put_sf"/>
</dbReference>
<dbReference type="InterPro" id="IPR013691">
    <property type="entry name" value="MeTrfase_14"/>
</dbReference>
<sequence length="378" mass="40873">MVSEGDVVGFTCRGCAGADVVPVVDLGAQPCADYFPAADTPGPDPRWPLALWLCRECTLVQLGPVRPQLPEEPLAVESATSRAHAEASVKEILGDYPDLKVVFEFGSPHGGSWLEHLYAAGCRLAQSDERADLVVDVHGIVHEPRYGEMLRLRAERLAPGGLLVMEFHHLLPLFVGNQFDTIRHGHWVYMSLRALRNLAAPHGLAVESVRQVDMYGGSLLVMLRHTAEAHPDASVDVVLEDEDAAGIADEVQLGTLQDAAWHAAGALHEELARHRAAGRTVLGYGAPSKAPLLLDLSKVTTDLLPFTVDLAPGKHGRRIPGSSLVPIRPIDDLRAAKPDVVLVLTWDIADEIITQLESAGGWGTTYLVPLPEPYERGC</sequence>
<dbReference type="InterPro" id="IPR013630">
    <property type="entry name" value="Methyltransf_Zn-bd_dom_put"/>
</dbReference>
<keyword evidence="4" id="KW-1185">Reference proteome</keyword>
<keyword evidence="3" id="KW-0489">Methyltransferase</keyword>
<evidence type="ECO:0000259" key="1">
    <source>
        <dbReference type="Pfam" id="PF08421"/>
    </source>
</evidence>
<name>A0ABN2ESR9_9ACTN</name>
<dbReference type="Gene3D" id="6.20.50.110">
    <property type="entry name" value="Methyltransferase, zinc-binding domain"/>
    <property type="match status" value="1"/>
</dbReference>
<dbReference type="EMBL" id="BAAAND010000013">
    <property type="protein sequence ID" value="GAA1615306.1"/>
    <property type="molecule type" value="Genomic_DNA"/>
</dbReference>
<dbReference type="GO" id="GO:0008168">
    <property type="term" value="F:methyltransferase activity"/>
    <property type="evidence" value="ECO:0007669"/>
    <property type="project" value="UniProtKB-KW"/>
</dbReference>
<proteinExistence type="predicted"/>
<dbReference type="Pfam" id="PF08484">
    <property type="entry name" value="Methyltransf_14"/>
    <property type="match status" value="1"/>
</dbReference>
<dbReference type="Pfam" id="PF08421">
    <property type="entry name" value="Methyltransf_13"/>
    <property type="match status" value="1"/>
</dbReference>
<feature type="domain" description="C-methyltransferase" evidence="2">
    <location>
        <begin position="214"/>
        <end position="371"/>
    </location>
</feature>
<dbReference type="InterPro" id="IPR029063">
    <property type="entry name" value="SAM-dependent_MTases_sf"/>
</dbReference>
<evidence type="ECO:0000313" key="3">
    <source>
        <dbReference type="EMBL" id="GAA1615306.1"/>
    </source>
</evidence>
<dbReference type="Gene3D" id="3.40.50.150">
    <property type="entry name" value="Vaccinia Virus protein VP39"/>
    <property type="match status" value="1"/>
</dbReference>